<proteinExistence type="predicted"/>
<accession>A0A0E9TB23</accession>
<reference evidence="2" key="1">
    <citation type="submission" date="2014-11" db="EMBL/GenBank/DDBJ databases">
        <authorList>
            <person name="Amaro Gonzalez C."/>
        </authorList>
    </citation>
    <scope>NUCLEOTIDE SEQUENCE</scope>
</reference>
<evidence type="ECO:0000313" key="2">
    <source>
        <dbReference type="EMBL" id="JAH50791.1"/>
    </source>
</evidence>
<sequence length="20" mass="2299">MPSMPKIYQNDVAPKKSNIH</sequence>
<dbReference type="EMBL" id="GBXM01057786">
    <property type="protein sequence ID" value="JAH50791.1"/>
    <property type="molecule type" value="Transcribed_RNA"/>
</dbReference>
<name>A0A0E9TB23_ANGAN</name>
<organism evidence="2">
    <name type="scientific">Anguilla anguilla</name>
    <name type="common">European freshwater eel</name>
    <name type="synonym">Muraena anguilla</name>
    <dbReference type="NCBI Taxonomy" id="7936"/>
    <lineage>
        <taxon>Eukaryota</taxon>
        <taxon>Metazoa</taxon>
        <taxon>Chordata</taxon>
        <taxon>Craniata</taxon>
        <taxon>Vertebrata</taxon>
        <taxon>Euteleostomi</taxon>
        <taxon>Actinopterygii</taxon>
        <taxon>Neopterygii</taxon>
        <taxon>Teleostei</taxon>
        <taxon>Anguilliformes</taxon>
        <taxon>Anguillidae</taxon>
        <taxon>Anguilla</taxon>
    </lineage>
</organism>
<feature type="region of interest" description="Disordered" evidence="1">
    <location>
        <begin position="1"/>
        <end position="20"/>
    </location>
</feature>
<evidence type="ECO:0000256" key="1">
    <source>
        <dbReference type="SAM" id="MobiDB-lite"/>
    </source>
</evidence>
<dbReference type="AlphaFoldDB" id="A0A0E9TB23"/>
<reference evidence="2" key="2">
    <citation type="journal article" date="2015" name="Fish Shellfish Immunol.">
        <title>Early steps in the European eel (Anguilla anguilla)-Vibrio vulnificus interaction in the gills: Role of the RtxA13 toxin.</title>
        <authorList>
            <person name="Callol A."/>
            <person name="Pajuelo D."/>
            <person name="Ebbesson L."/>
            <person name="Teles M."/>
            <person name="MacKenzie S."/>
            <person name="Amaro C."/>
        </authorList>
    </citation>
    <scope>NUCLEOTIDE SEQUENCE</scope>
</reference>
<protein>
    <submittedName>
        <fullName evidence="2">Uncharacterized protein</fullName>
    </submittedName>
</protein>